<dbReference type="SMART" id="SM00145">
    <property type="entry name" value="PI3Ka"/>
    <property type="match status" value="1"/>
</dbReference>
<comment type="similarity">
    <text evidence="1">Belongs to the PI3/PI4-kinase family. Type III PI4K subfamily.</text>
</comment>
<dbReference type="CDD" id="cd05167">
    <property type="entry name" value="PI4Kc_III_alpha"/>
    <property type="match status" value="1"/>
</dbReference>
<dbReference type="GO" id="GO:0046854">
    <property type="term" value="P:phosphatidylinositol phosphate biosynthetic process"/>
    <property type="evidence" value="ECO:0000318"/>
    <property type="project" value="GO_Central"/>
</dbReference>
<accession>B3RTP4</accession>
<dbReference type="Proteomes" id="UP000009022">
    <property type="component" value="Unassembled WGS sequence"/>
</dbReference>
<dbReference type="GO" id="GO:0005886">
    <property type="term" value="C:plasma membrane"/>
    <property type="evidence" value="ECO:0000318"/>
    <property type="project" value="GO_Central"/>
</dbReference>
<dbReference type="FunFam" id="1.25.40.70:FF:000011">
    <property type="entry name" value="Phosphatidylinositol 4-kinase alpha"/>
    <property type="match status" value="1"/>
</dbReference>
<dbReference type="EMBL" id="DS985244">
    <property type="protein sequence ID" value="EDV25664.1"/>
    <property type="molecule type" value="Genomic_DNA"/>
</dbReference>
<dbReference type="EC" id="2.7.1.67" evidence="2"/>
<keyword evidence="4" id="KW-0418">Kinase</keyword>
<dbReference type="STRING" id="10228.B3RTP4"/>
<dbReference type="Gene3D" id="3.30.1010.10">
    <property type="entry name" value="Phosphatidylinositol 3-kinase Catalytic Subunit, Chain A, domain 4"/>
    <property type="match status" value="1"/>
</dbReference>
<keyword evidence="3" id="KW-0808">Transferase</keyword>
<reference evidence="7 8" key="1">
    <citation type="journal article" date="2008" name="Nature">
        <title>The Trichoplax genome and the nature of placozoans.</title>
        <authorList>
            <person name="Srivastava M."/>
            <person name="Begovic E."/>
            <person name="Chapman J."/>
            <person name="Putnam N.H."/>
            <person name="Hellsten U."/>
            <person name="Kawashima T."/>
            <person name="Kuo A."/>
            <person name="Mitros T."/>
            <person name="Salamov A."/>
            <person name="Carpenter M.L."/>
            <person name="Signorovitch A.Y."/>
            <person name="Moreno M.A."/>
            <person name="Kamm K."/>
            <person name="Grimwood J."/>
            <person name="Schmutz J."/>
            <person name="Shapiro H."/>
            <person name="Grigoriev I.V."/>
            <person name="Buss L.W."/>
            <person name="Schierwater B."/>
            <person name="Dellaporta S.L."/>
            <person name="Rokhsar D.S."/>
        </authorList>
    </citation>
    <scope>NUCLEOTIDE SEQUENCE [LARGE SCALE GENOMIC DNA]</scope>
    <source>
        <strain evidence="7 8">Grell-BS-1999</strain>
    </source>
</reference>
<dbReference type="eggNOG" id="KOG0902">
    <property type="taxonomic scope" value="Eukaryota"/>
</dbReference>
<dbReference type="GO" id="GO:0048015">
    <property type="term" value="P:phosphatidylinositol-mediated signaling"/>
    <property type="evidence" value="ECO:0000318"/>
    <property type="project" value="GO_Central"/>
</dbReference>
<dbReference type="HOGENOM" id="CLU_000893_2_0_1"/>
<evidence type="ECO:0000256" key="3">
    <source>
        <dbReference type="ARBA" id="ARBA00022679"/>
    </source>
</evidence>
<dbReference type="PROSITE" id="PS00915">
    <property type="entry name" value="PI3_4_KINASE_1"/>
    <property type="match status" value="1"/>
</dbReference>
<evidence type="ECO:0000259" key="5">
    <source>
        <dbReference type="PROSITE" id="PS50290"/>
    </source>
</evidence>
<feature type="domain" description="PI3K/PI4K catalytic" evidence="5">
    <location>
        <begin position="1727"/>
        <end position="2001"/>
    </location>
</feature>
<protein>
    <recommendedName>
        <fullName evidence="2">1-phosphatidylinositol 4-kinase</fullName>
        <ecNumber evidence="2">2.7.1.67</ecNumber>
    </recommendedName>
</protein>
<dbReference type="GO" id="GO:0005737">
    <property type="term" value="C:cytoplasm"/>
    <property type="evidence" value="ECO:0000318"/>
    <property type="project" value="GO_Central"/>
</dbReference>
<dbReference type="InterPro" id="IPR045495">
    <property type="entry name" value="PI4K_N"/>
</dbReference>
<dbReference type="GO" id="GO:0004430">
    <property type="term" value="F:1-phosphatidylinositol 4-kinase activity"/>
    <property type="evidence" value="ECO:0000318"/>
    <property type="project" value="GO_Central"/>
</dbReference>
<keyword evidence="8" id="KW-1185">Reference proteome</keyword>
<proteinExistence type="inferred from homology"/>
<dbReference type="PANTHER" id="PTHR10048:SF15">
    <property type="entry name" value="PHOSPHATIDYLINOSITOL 4-KINASE ALPHA"/>
    <property type="match status" value="1"/>
</dbReference>
<dbReference type="Pfam" id="PF00454">
    <property type="entry name" value="PI3_PI4_kinase"/>
    <property type="match status" value="1"/>
</dbReference>
<dbReference type="PROSITE" id="PS51545">
    <property type="entry name" value="PIK_HELICAL"/>
    <property type="match status" value="1"/>
</dbReference>
<organism evidence="7 8">
    <name type="scientific">Trichoplax adhaerens</name>
    <name type="common">Trichoplax reptans</name>
    <dbReference type="NCBI Taxonomy" id="10228"/>
    <lineage>
        <taxon>Eukaryota</taxon>
        <taxon>Metazoa</taxon>
        <taxon>Placozoa</taxon>
        <taxon>Uniplacotomia</taxon>
        <taxon>Trichoplacea</taxon>
        <taxon>Trichoplacidae</taxon>
        <taxon>Trichoplax</taxon>
    </lineage>
</organism>
<dbReference type="SMART" id="SM00146">
    <property type="entry name" value="PI3Kc"/>
    <property type="match status" value="1"/>
</dbReference>
<dbReference type="InterPro" id="IPR000403">
    <property type="entry name" value="PI3/4_kinase_cat_dom"/>
</dbReference>
<dbReference type="OMA" id="MSQRDEN"/>
<dbReference type="Gene3D" id="1.10.1070.11">
    <property type="entry name" value="Phosphatidylinositol 3-/4-kinase, catalytic domain"/>
    <property type="match status" value="1"/>
</dbReference>
<dbReference type="KEGG" id="tad:TRIADDRAFT_55997"/>
<dbReference type="SUPFAM" id="SSF48371">
    <property type="entry name" value="ARM repeat"/>
    <property type="match status" value="2"/>
</dbReference>
<dbReference type="CTD" id="6753415"/>
<name>B3RTP4_TRIAD</name>
<dbReference type="Pfam" id="PF00613">
    <property type="entry name" value="PI3Ka"/>
    <property type="match status" value="1"/>
</dbReference>
<dbReference type="SUPFAM" id="SSF56112">
    <property type="entry name" value="Protein kinase-like (PK-like)"/>
    <property type="match status" value="1"/>
</dbReference>
<evidence type="ECO:0000256" key="4">
    <source>
        <dbReference type="ARBA" id="ARBA00022777"/>
    </source>
</evidence>
<dbReference type="PANTHER" id="PTHR10048">
    <property type="entry name" value="PHOSPHATIDYLINOSITOL KINASE"/>
    <property type="match status" value="1"/>
</dbReference>
<evidence type="ECO:0000313" key="7">
    <source>
        <dbReference type="EMBL" id="EDV25664.1"/>
    </source>
</evidence>
<evidence type="ECO:0000256" key="1">
    <source>
        <dbReference type="ARBA" id="ARBA00006209"/>
    </source>
</evidence>
<dbReference type="InterPro" id="IPR001263">
    <property type="entry name" value="PI3K_accessory_dom"/>
</dbReference>
<dbReference type="InterPro" id="IPR018936">
    <property type="entry name" value="PI3/4_kinase_CS"/>
</dbReference>
<dbReference type="RefSeq" id="XP_002111697.1">
    <property type="nucleotide sequence ID" value="XM_002111661.1"/>
</dbReference>
<dbReference type="Gene3D" id="1.25.40.70">
    <property type="entry name" value="Phosphatidylinositol 3-kinase, accessory domain (PIK)"/>
    <property type="match status" value="1"/>
</dbReference>
<dbReference type="PROSITE" id="PS00916">
    <property type="entry name" value="PI3_4_KINASE_2"/>
    <property type="match status" value="1"/>
</dbReference>
<dbReference type="InterPro" id="IPR042236">
    <property type="entry name" value="PI3K_accessory_sf"/>
</dbReference>
<dbReference type="PROSITE" id="PS50290">
    <property type="entry name" value="PI3_4_KINASE_3"/>
    <property type="match status" value="1"/>
</dbReference>
<dbReference type="GeneID" id="6753415"/>
<evidence type="ECO:0000259" key="6">
    <source>
        <dbReference type="PROSITE" id="PS51545"/>
    </source>
</evidence>
<gene>
    <name evidence="7" type="ORF">TRIADDRAFT_55997</name>
</gene>
<dbReference type="PhylomeDB" id="B3RTP4"/>
<dbReference type="FunCoup" id="B3RTP4">
    <property type="interactions" value="2244"/>
</dbReference>
<evidence type="ECO:0000256" key="2">
    <source>
        <dbReference type="ARBA" id="ARBA00012169"/>
    </source>
</evidence>
<feature type="domain" description="PIK helical" evidence="6">
    <location>
        <begin position="1458"/>
        <end position="1631"/>
    </location>
</feature>
<dbReference type="OrthoDB" id="10264149at2759"/>
<dbReference type="FunFam" id="3.30.1010.10:FF:000009">
    <property type="entry name" value="Phosphatidylinositol 4-kinase, catalytic, alpha"/>
    <property type="match status" value="1"/>
</dbReference>
<evidence type="ECO:0000313" key="8">
    <source>
        <dbReference type="Proteomes" id="UP000009022"/>
    </source>
</evidence>
<dbReference type="Pfam" id="PF19274">
    <property type="entry name" value="PI4K_N"/>
    <property type="match status" value="2"/>
</dbReference>
<dbReference type="InterPro" id="IPR015433">
    <property type="entry name" value="PI3/4_kinase"/>
</dbReference>
<dbReference type="InParanoid" id="B3RTP4"/>
<dbReference type="InterPro" id="IPR011009">
    <property type="entry name" value="Kinase-like_dom_sf"/>
</dbReference>
<sequence length="2010" mass="227135">MFLYKDLARSLAALNPAPWDKVQRLLQRCPHSHANGTYSIDHRQLEGVVAIGLFLTESKLQHGQKLIPYLIELFRNAENIKWIDDPSFFNKYDIPIPELFGFCLTSILSDILALDPGWKDEILSLQFRYLEKFTKLCSNLDDLAIPEEEFCKVIVPLVLGMLQSFGRFSGARNRSILGQFCYKNENYSATTKDRNAAILDGKKFLPTANLHISCLSDKNGRQNEKILRYFLTLSLAQYKSIFTFVKTISENKILKQVDQILYRHIQKTGSGESSFQNIFYKSFSECLCLSSITLIRDMVITFSNIPNETLEDIFNFAKTIYSSSIAHTPSTRNSFIAKRFISSGVTKLSLHLKALCASIDIISNVLPNETIADNFFHSLIKWLKTSNFLRLRGSYLPLITCTLQGIGNISKKMPYLAQSGASVLCSFLLEPYPVVKSFYEAKDARITSSTKIPLITSDDEDTPPTSPQTGIQFGVKIALKDTDSHLEHILNSCLDSLEVAIRSGLTKDKEVVEELLAKIGNKLYTVENMERDSLFVLINAVLIAGHISVKFFDIPDIVNSVMSTLLQRVGRPPSQLDSVIVDQLGRIVVQCPDISFKTVFDLFKRINSESAVHVYHKDLIDKYKYCSSTVISALYRIASDIEGSEHMENTLVGLLEVFVQMGLESRKATETNAALKASSLAGNLGVLIPAIAALTNRMEPITNPKPRLRKLFKDFWLYCIVMGFATEDAGLWPYQWHEGVRDIAAKSPCLLSSQHLRSELLYNSALRNYDITPTELQELRNSILSILGPSPELSPIVLKLGFSQCIYLLAVYRLESLRIKSIGNVYTSMFAYLEDKEIQRDKDGMIICVTNASNKIFKEFIDLMEGKPRTNTRVQILESFGQFLLAKFNSTQDKIRRVADSYLSQLVSHFPHVLWSHRFLRTMFDIIHLLAKHLYVTGELKAVEVIVPDTSYNLIISESMENRERMMNDFTARSKEILREAMRCAPKATRSFVEHCLMDFTLAVDCLFNHSGLALAAEKTLEYEGNMTEIETTARNNRPEYLAKRSSQFTGAISLRSRYVGEVLGMKDTLRSIDNKSAEIKLFDIILKQMENVKQSNNRELTAVLFRATATVNETTKINRKLLTQICLLPVRVFTKESMEVGISCWEWILAAKPELEQLLLSDLSSVWKWSIDQKLGLFATSSENRPLNMVSGSGAPKAVIRSSKPHDLWIKFYAERLNMAKYCNENLVELFATLLHQSLPHAVQSEEKVCRHLSAASARFRLLRMGLNLIQTDALPSGIAKALLRKKIYFAALDYFQSDSSWPTGDMEELSLTIAILIKFWQAVFADRKSIKAMTLSTGDSVDNLSIRTVGSVPGEFRSSSEFLNQSTGWLNTVISTGPASKRQSDTSSRRRVTMSANPEVKDFLRLRSLILSLVQNEIERLIAWYNPLGQLEMAIDGEQNVSSWSVQPVSDNNWGDLLHLAWSLSPQLAVRMVIRFKHIVMLTKEIHYIIKENPSAVADMPESLQFFATDELIKEDPPSLSHILCWAPLSPADALTFFMKRNVLAAQYALRSMKSYPFSDLLFYIPQIVQAIRYDDFGYVREFILWAASHSQLTAHQFIWNMKVNMYKDDEGEHLDDTIGAKLEDIINSIKKSLSGAALNFYNREFEFFGKVTAISGAIKSFPKGKARKEACLRELSAINVQPGVYLPSNPEAVVVDIDHSSGTPMQSAAKAPFLAKFKVNRCGIENTEILGLNVGENRTLTAISENDDEVTENIIWQAAIFKVGDDVRQDMLALQVISLFKSIFENVGLKLFLFPYRVVATAPGCGVIECVPDAKSRDQLGRQTEVDLFTYFLQTYGDESTFSFQRARRNFIKSMAPYSIISFLLQIKDRHNGNIMVDKDGHIIHIDFGFMFESSPGGNIGFEPNIKLTEEMVLIMGGKDGTAPFKKFVDYCVKAYLAVRPFCETIVSLVTLMLDTGLPCFRGQTTKYLRARFQPQKTEKEAAKFIISIIKNSYLNPRNEKYTDKLL</sequence>
<dbReference type="FunFam" id="1.10.1070.11:FF:000005">
    <property type="entry name" value="Phosphatidylinositol 4-kinase, catalytic, alpha"/>
    <property type="match status" value="1"/>
</dbReference>
<dbReference type="InterPro" id="IPR016024">
    <property type="entry name" value="ARM-type_fold"/>
</dbReference>
<dbReference type="InterPro" id="IPR036940">
    <property type="entry name" value="PI3/4_kinase_cat_sf"/>
</dbReference>